<keyword evidence="7" id="KW-1185">Reference proteome</keyword>
<evidence type="ECO:0000256" key="1">
    <source>
        <dbReference type="ARBA" id="ARBA00004123"/>
    </source>
</evidence>
<proteinExistence type="predicted"/>
<keyword evidence="3" id="KW-0963">Cytoplasm</keyword>
<dbReference type="GO" id="GO:0005737">
    <property type="term" value="C:cytoplasm"/>
    <property type="evidence" value="ECO:0007669"/>
    <property type="project" value="UniProtKB-SubCell"/>
</dbReference>
<dbReference type="AlphaFoldDB" id="A0AAN7QYM0"/>
<comment type="caution">
    <text evidence="6">The sequence shown here is derived from an EMBL/GenBank/DDBJ whole genome shotgun (WGS) entry which is preliminary data.</text>
</comment>
<gene>
    <name evidence="6" type="ORF">SAY86_018240</name>
</gene>
<evidence type="ECO:0008006" key="8">
    <source>
        <dbReference type="Google" id="ProtNLM"/>
    </source>
</evidence>
<organism evidence="6 7">
    <name type="scientific">Trapa natans</name>
    <name type="common">Water chestnut</name>
    <dbReference type="NCBI Taxonomy" id="22666"/>
    <lineage>
        <taxon>Eukaryota</taxon>
        <taxon>Viridiplantae</taxon>
        <taxon>Streptophyta</taxon>
        <taxon>Embryophyta</taxon>
        <taxon>Tracheophyta</taxon>
        <taxon>Spermatophyta</taxon>
        <taxon>Magnoliopsida</taxon>
        <taxon>eudicotyledons</taxon>
        <taxon>Gunneridae</taxon>
        <taxon>Pentapetalae</taxon>
        <taxon>rosids</taxon>
        <taxon>malvids</taxon>
        <taxon>Myrtales</taxon>
        <taxon>Lythraceae</taxon>
        <taxon>Trapa</taxon>
    </lineage>
</organism>
<feature type="compositionally biased region" description="Polar residues" evidence="5">
    <location>
        <begin position="500"/>
        <end position="509"/>
    </location>
</feature>
<evidence type="ECO:0000256" key="5">
    <source>
        <dbReference type="SAM" id="MobiDB-lite"/>
    </source>
</evidence>
<dbReference type="GO" id="GO:0005634">
    <property type="term" value="C:nucleus"/>
    <property type="evidence" value="ECO:0007669"/>
    <property type="project" value="UniProtKB-SubCell"/>
</dbReference>
<evidence type="ECO:0000313" key="7">
    <source>
        <dbReference type="Proteomes" id="UP001346149"/>
    </source>
</evidence>
<dbReference type="PANTHER" id="PTHR31250:SF14">
    <property type="entry name" value="IQ DOMAIN-CONTAINING PROTEIN IQM2"/>
    <property type="match status" value="1"/>
</dbReference>
<dbReference type="PANTHER" id="PTHR31250">
    <property type="entry name" value="IQ DOMAIN-CONTAINING PROTEIN IQM3"/>
    <property type="match status" value="1"/>
</dbReference>
<sequence>MGITLSCPLSKYIDIDNGFGAILMKSLCTANEEAKTPVRSFCYRDWDSRSVIPESARNKAVALEVSADFKAKDKRTAESGGSEHEEAESPTSVISFPQHDAAIKLQKFYKSFRTRRKLADCAVLVQQKWWEVLDSVELNNSSITFFDEGKHETAISRWSRARTRAAKVGKGLSKNDKAQKLTFQHWLEAIDPRHRYGHNLHFYYIKWLQSQSREPFFYWLDVGEGKEVNLVDECPRWKLQQQCIKYLGPIERKGYEVSLEGGKFIYKQTGKPLHTIREPQDVKWIFVLSTSKTMYVGRKRKGLFQHSSFLAGGAALAAGQIVVEHGTLKATWPHSGHYRPTAENFRDFLTFLQENDIDLTDVKLCPEGECSMKRDTAMSRSNSFIKSLNEKSVSMDLNEEKKDSEEKDPNAVPMGPPKPNRIQRFGEQLTSLEIPKKNDMIKRFENPNTDLDSPAGDHETAEDRFTSKIFHREKAEESFKAPLPRMTNIKSCRESRSLPVGNQSSSGRWTTGAGPRIKYVRDYPPELQVRALEQVNLSPRSSGISRSYVSPWNAASLSPVKLIAMDPNGEPFPEVSITSRPKSSLSRSSAN</sequence>
<evidence type="ECO:0000313" key="6">
    <source>
        <dbReference type="EMBL" id="KAK4783872.1"/>
    </source>
</evidence>
<feature type="region of interest" description="Disordered" evidence="5">
    <location>
        <begin position="496"/>
        <end position="515"/>
    </location>
</feature>
<feature type="compositionally biased region" description="Low complexity" evidence="5">
    <location>
        <begin position="576"/>
        <end position="591"/>
    </location>
</feature>
<evidence type="ECO:0000256" key="4">
    <source>
        <dbReference type="ARBA" id="ARBA00023242"/>
    </source>
</evidence>
<dbReference type="EMBL" id="JAXQNO010000014">
    <property type="protein sequence ID" value="KAK4783872.1"/>
    <property type="molecule type" value="Genomic_DNA"/>
</dbReference>
<reference evidence="6 7" key="1">
    <citation type="journal article" date="2023" name="Hortic Res">
        <title>Pangenome of water caltrop reveals structural variations and asymmetric subgenome divergence after allopolyploidization.</title>
        <authorList>
            <person name="Zhang X."/>
            <person name="Chen Y."/>
            <person name="Wang L."/>
            <person name="Yuan Y."/>
            <person name="Fang M."/>
            <person name="Shi L."/>
            <person name="Lu R."/>
            <person name="Comes H.P."/>
            <person name="Ma Y."/>
            <person name="Chen Y."/>
            <person name="Huang G."/>
            <person name="Zhou Y."/>
            <person name="Zheng Z."/>
            <person name="Qiu Y."/>
        </authorList>
    </citation>
    <scope>NUCLEOTIDE SEQUENCE [LARGE SCALE GENOMIC DNA]</scope>
    <source>
        <strain evidence="6">F231</strain>
    </source>
</reference>
<name>A0AAN7QYM0_TRANT</name>
<comment type="subcellular location">
    <subcellularLocation>
        <location evidence="2">Cytoplasm</location>
    </subcellularLocation>
    <subcellularLocation>
        <location evidence="1">Nucleus</location>
    </subcellularLocation>
</comment>
<accession>A0AAN7QYM0</accession>
<feature type="compositionally biased region" description="Basic and acidic residues" evidence="5">
    <location>
        <begin position="398"/>
        <end position="409"/>
    </location>
</feature>
<keyword evidence="4" id="KW-0539">Nucleus</keyword>
<feature type="region of interest" description="Disordered" evidence="5">
    <location>
        <begin position="568"/>
        <end position="591"/>
    </location>
</feature>
<protein>
    <recommendedName>
        <fullName evidence="8">IQ domain-containing protein IQM2-like</fullName>
    </recommendedName>
</protein>
<evidence type="ECO:0000256" key="3">
    <source>
        <dbReference type="ARBA" id="ARBA00022490"/>
    </source>
</evidence>
<evidence type="ECO:0000256" key="2">
    <source>
        <dbReference type="ARBA" id="ARBA00004496"/>
    </source>
</evidence>
<dbReference type="InterPro" id="IPR044159">
    <property type="entry name" value="IQM"/>
</dbReference>
<feature type="region of interest" description="Disordered" evidence="5">
    <location>
        <begin position="391"/>
        <end position="421"/>
    </location>
</feature>
<dbReference type="Proteomes" id="UP001346149">
    <property type="component" value="Unassembled WGS sequence"/>
</dbReference>